<reference evidence="2 3" key="1">
    <citation type="journal article" date="2013" name="PLoS Genet.">
        <title>Comparative genome structure, secondary metabolite, and effector coding capacity across Cochliobolus pathogens.</title>
        <authorList>
            <person name="Condon B.J."/>
            <person name="Leng Y."/>
            <person name="Wu D."/>
            <person name="Bushley K.E."/>
            <person name="Ohm R.A."/>
            <person name="Otillar R."/>
            <person name="Martin J."/>
            <person name="Schackwitz W."/>
            <person name="Grimwood J."/>
            <person name="MohdZainudin N."/>
            <person name="Xue C."/>
            <person name="Wang R."/>
            <person name="Manning V.A."/>
            <person name="Dhillon B."/>
            <person name="Tu Z.J."/>
            <person name="Steffenson B.J."/>
            <person name="Salamov A."/>
            <person name="Sun H."/>
            <person name="Lowry S."/>
            <person name="LaButti K."/>
            <person name="Han J."/>
            <person name="Copeland A."/>
            <person name="Lindquist E."/>
            <person name="Barry K."/>
            <person name="Schmutz J."/>
            <person name="Baker S.E."/>
            <person name="Ciuffetti L.M."/>
            <person name="Grigoriev I.V."/>
            <person name="Zhong S."/>
            <person name="Turgeon B.G."/>
        </authorList>
    </citation>
    <scope>NUCLEOTIDE SEQUENCE [LARGE SCALE GENOMIC DNA]</scope>
    <source>
        <strain evidence="2 3">ATCC 44560</strain>
    </source>
</reference>
<dbReference type="AlphaFoldDB" id="W6ZGQ4"/>
<proteinExistence type="predicted"/>
<protein>
    <submittedName>
        <fullName evidence="2">Uncharacterized protein</fullName>
    </submittedName>
</protein>
<feature type="region of interest" description="Disordered" evidence="1">
    <location>
        <begin position="22"/>
        <end position="55"/>
    </location>
</feature>
<evidence type="ECO:0000313" key="2">
    <source>
        <dbReference type="EMBL" id="EUC42666.1"/>
    </source>
</evidence>
<keyword evidence="3" id="KW-1185">Reference proteome</keyword>
<dbReference type="HOGENOM" id="CLU_2819378_0_0_1"/>
<feature type="non-terminal residue" evidence="2">
    <location>
        <position position="1"/>
    </location>
</feature>
<sequence>NTTKQKALSNQNIKILKRRRVVEVKSGGGDASPPAKPITKTTTRGRSMRLPSKYQ</sequence>
<accession>W6ZGQ4</accession>
<dbReference type="GeneID" id="19118188"/>
<dbReference type="RefSeq" id="XP_007690815.1">
    <property type="nucleotide sequence ID" value="XM_007692625.1"/>
</dbReference>
<dbReference type="EMBL" id="KI964053">
    <property type="protein sequence ID" value="EUC42666.1"/>
    <property type="molecule type" value="Genomic_DNA"/>
</dbReference>
<dbReference type="Proteomes" id="UP000054032">
    <property type="component" value="Unassembled WGS sequence"/>
</dbReference>
<gene>
    <name evidence="2" type="ORF">COCMIDRAFT_102934</name>
</gene>
<organism evidence="2 3">
    <name type="scientific">Bipolaris oryzae ATCC 44560</name>
    <dbReference type="NCBI Taxonomy" id="930090"/>
    <lineage>
        <taxon>Eukaryota</taxon>
        <taxon>Fungi</taxon>
        <taxon>Dikarya</taxon>
        <taxon>Ascomycota</taxon>
        <taxon>Pezizomycotina</taxon>
        <taxon>Dothideomycetes</taxon>
        <taxon>Pleosporomycetidae</taxon>
        <taxon>Pleosporales</taxon>
        <taxon>Pleosporineae</taxon>
        <taxon>Pleosporaceae</taxon>
        <taxon>Bipolaris</taxon>
    </lineage>
</organism>
<evidence type="ECO:0000313" key="3">
    <source>
        <dbReference type="Proteomes" id="UP000054032"/>
    </source>
</evidence>
<name>W6ZGQ4_COCMI</name>
<evidence type="ECO:0000256" key="1">
    <source>
        <dbReference type="SAM" id="MobiDB-lite"/>
    </source>
</evidence>
<dbReference type="KEGG" id="bor:COCMIDRAFT_102934"/>